<keyword evidence="3" id="KW-0326">Glycosidase</keyword>
<evidence type="ECO:0000259" key="6">
    <source>
        <dbReference type="Pfam" id="PF17851"/>
    </source>
</evidence>
<evidence type="ECO:0000256" key="3">
    <source>
        <dbReference type="ARBA" id="ARBA00023295"/>
    </source>
</evidence>
<evidence type="ECO:0000256" key="4">
    <source>
        <dbReference type="SAM" id="MobiDB-lite"/>
    </source>
</evidence>
<dbReference type="InterPro" id="IPR013320">
    <property type="entry name" value="ConA-like_dom_sf"/>
</dbReference>
<organism evidence="7 8">
    <name type="scientific">Sphingomonas qomolangmaensis</name>
    <dbReference type="NCBI Taxonomy" id="2918765"/>
    <lineage>
        <taxon>Bacteria</taxon>
        <taxon>Pseudomonadati</taxon>
        <taxon>Pseudomonadota</taxon>
        <taxon>Alphaproteobacteria</taxon>
        <taxon>Sphingomonadales</taxon>
        <taxon>Sphingomonadaceae</taxon>
        <taxon>Sphingomonas</taxon>
    </lineage>
</organism>
<dbReference type="SUPFAM" id="SSF75005">
    <property type="entry name" value="Arabinanase/levansucrase/invertase"/>
    <property type="match status" value="1"/>
</dbReference>
<name>A0ABY5LEQ2_9SPHN</name>
<evidence type="ECO:0000313" key="8">
    <source>
        <dbReference type="Proteomes" id="UP001058533"/>
    </source>
</evidence>
<dbReference type="InterPro" id="IPR006710">
    <property type="entry name" value="Glyco_hydro_43"/>
</dbReference>
<keyword evidence="2 7" id="KW-0378">Hydrolase</keyword>
<keyword evidence="5" id="KW-0732">Signal</keyword>
<feature type="region of interest" description="Disordered" evidence="4">
    <location>
        <begin position="648"/>
        <end position="670"/>
    </location>
</feature>
<dbReference type="Gene3D" id="2.60.120.200">
    <property type="match status" value="1"/>
</dbReference>
<keyword evidence="8" id="KW-1185">Reference proteome</keyword>
<evidence type="ECO:0000256" key="5">
    <source>
        <dbReference type="SAM" id="SignalP"/>
    </source>
</evidence>
<dbReference type="RefSeq" id="WP_256507035.1">
    <property type="nucleotide sequence ID" value="NZ_CP101740.1"/>
</dbReference>
<dbReference type="SUPFAM" id="SSF49899">
    <property type="entry name" value="Concanavalin A-like lectins/glucanases"/>
    <property type="match status" value="1"/>
</dbReference>
<comment type="similarity">
    <text evidence="1">Belongs to the glycosyl hydrolase 43 family.</text>
</comment>
<dbReference type="CDD" id="cd09001">
    <property type="entry name" value="GH43_FsAxh1-like"/>
    <property type="match status" value="1"/>
</dbReference>
<dbReference type="InterPro" id="IPR051795">
    <property type="entry name" value="Glycosyl_Hydrlase_43"/>
</dbReference>
<sequence length="670" mass="72803">MAGRRLGLGLALAMAATIAAANAGGGQALAQSATWTADNGNGTFTNPLFFDEFSDPDMIRVGDDFYLTGTTMHAMPGLPILHSRDLVNWKFVGYAMDKLDLGPEFRLEGGKNVYGRGIWAPSFRYRDGVFYIFTNINGQNSQIFSATSPGGPWKRTPMKRSLHDMSVLFDDDGKTWVVWGYQDIHLAQLDATLTDIVPGTERIIIRKGEGMGEGSHFYKFAGRYFITSAEWASPFRMPAARADALTGPWEVNRAISIDEDFGQINGWRVAGNKEPITLVPPSTARGALALHQGGIIQTPAGEWWGWSMFEGNSVGRLTGLSPITWKDGWPYFGLPGNLGRTPRTWVKPALPVQPIRAPYARGDRFDGPALGAVWQWNHVPVDANWSLRARPGALRLTTLPAAGFLQARNTLTQRAMGPQSAAVVEIDASGLRTGDVAGLALLNRPHASIAIERTGAGLALVVTDELRGEIARQQMSSDRVWLRADGDFATDQAQFAVSTDGRRFSNIGTPITMPYQLLTFQGVRYSLFAYNKGSKPGGHADFLDFAVNEPRAESRPAIPYGKQVRFIPIGAAGSPMLAQPLLVQQHPLGRVSLLRGGQALTVAEDGAVTMRRADGGAAQQFQWMEALTGGALLMSLETNRYLHVADDGSLRADSPGATADNKDRSRFSVR</sequence>
<accession>A0ABY5LEQ2</accession>
<dbReference type="PANTHER" id="PTHR42812:SF12">
    <property type="entry name" value="BETA-XYLOSIDASE-RELATED"/>
    <property type="match status" value="1"/>
</dbReference>
<feature type="domain" description="Beta-xylosidase C-terminal Concanavalin A-like" evidence="6">
    <location>
        <begin position="363"/>
        <end position="546"/>
    </location>
</feature>
<dbReference type="Gene3D" id="2.115.10.20">
    <property type="entry name" value="Glycosyl hydrolase domain, family 43"/>
    <property type="match status" value="1"/>
</dbReference>
<feature type="chain" id="PRO_5046054185" evidence="5">
    <location>
        <begin position="24"/>
        <end position="670"/>
    </location>
</feature>
<evidence type="ECO:0000256" key="2">
    <source>
        <dbReference type="ARBA" id="ARBA00022801"/>
    </source>
</evidence>
<feature type="compositionally biased region" description="Basic and acidic residues" evidence="4">
    <location>
        <begin position="660"/>
        <end position="670"/>
    </location>
</feature>
<dbReference type="EMBL" id="CP101740">
    <property type="protein sequence ID" value="UUL83191.1"/>
    <property type="molecule type" value="Genomic_DNA"/>
</dbReference>
<dbReference type="GO" id="GO:0016787">
    <property type="term" value="F:hydrolase activity"/>
    <property type="evidence" value="ECO:0007669"/>
    <property type="project" value="UniProtKB-KW"/>
</dbReference>
<dbReference type="Proteomes" id="UP001058533">
    <property type="component" value="Chromosome"/>
</dbReference>
<evidence type="ECO:0000313" key="7">
    <source>
        <dbReference type="EMBL" id="UUL83191.1"/>
    </source>
</evidence>
<reference evidence="7" key="1">
    <citation type="submission" date="2022-07" db="EMBL/GenBank/DDBJ databases">
        <title>Sphingomonas sp. nov., a novel bacterium isolated from the north slope of the Mount Everest.</title>
        <authorList>
            <person name="Cui X."/>
            <person name="Liu Y."/>
        </authorList>
    </citation>
    <scope>NUCLEOTIDE SEQUENCE</scope>
    <source>
        <strain evidence="7">S5-59</strain>
    </source>
</reference>
<evidence type="ECO:0000256" key="1">
    <source>
        <dbReference type="ARBA" id="ARBA00009865"/>
    </source>
</evidence>
<proteinExistence type="inferred from homology"/>
<dbReference type="Pfam" id="PF04616">
    <property type="entry name" value="Glyco_hydro_43"/>
    <property type="match status" value="1"/>
</dbReference>
<dbReference type="InterPro" id="IPR006311">
    <property type="entry name" value="TAT_signal"/>
</dbReference>
<dbReference type="InterPro" id="IPR041542">
    <property type="entry name" value="GH43_C2"/>
</dbReference>
<dbReference type="PANTHER" id="PTHR42812">
    <property type="entry name" value="BETA-XYLOSIDASE"/>
    <property type="match status" value="1"/>
</dbReference>
<dbReference type="Pfam" id="PF17851">
    <property type="entry name" value="GH43_C2"/>
    <property type="match status" value="1"/>
</dbReference>
<feature type="signal peptide" evidence="5">
    <location>
        <begin position="1"/>
        <end position="23"/>
    </location>
</feature>
<dbReference type="PROSITE" id="PS51318">
    <property type="entry name" value="TAT"/>
    <property type="match status" value="1"/>
</dbReference>
<dbReference type="InterPro" id="IPR023296">
    <property type="entry name" value="Glyco_hydro_beta-prop_sf"/>
</dbReference>
<gene>
    <name evidence="7" type="ORF">NMP03_02855</name>
</gene>
<protein>
    <submittedName>
        <fullName evidence="7">Glycoside hydrolase 43 family protein</fullName>
    </submittedName>
</protein>